<sequence>MASLCEAGNEPSGSLKNRLIDQHDKLLDRAVWWVEYVIRHKGARHLRSAALELMWYQKQGIVAPRGQVYNVVIVYNDEVRSEDSPKDYPAFSFWLGKTSEKPNQ</sequence>
<dbReference type="EMBL" id="JAJSOF020000033">
    <property type="protein sequence ID" value="KAJ4430001.1"/>
    <property type="molecule type" value="Genomic_DNA"/>
</dbReference>
<accession>A0ABQ8S7K3</accession>
<gene>
    <name evidence="2" type="ORF">ANN_22205</name>
</gene>
<evidence type="ECO:0000256" key="1">
    <source>
        <dbReference type="ARBA" id="ARBA00022679"/>
    </source>
</evidence>
<keyword evidence="3" id="KW-1185">Reference proteome</keyword>
<evidence type="ECO:0000313" key="2">
    <source>
        <dbReference type="EMBL" id="KAJ4430001.1"/>
    </source>
</evidence>
<feature type="non-terminal residue" evidence="2">
    <location>
        <position position="104"/>
    </location>
</feature>
<protein>
    <submittedName>
        <fullName evidence="2">Uncharacterized protein</fullName>
    </submittedName>
</protein>
<name>A0ABQ8S7K3_PERAM</name>
<comment type="caution">
    <text evidence="2">The sequence shown here is derived from an EMBL/GenBank/DDBJ whole genome shotgun (WGS) entry which is preliminary data.</text>
</comment>
<dbReference type="Pfam" id="PF00201">
    <property type="entry name" value="UDPGT"/>
    <property type="match status" value="1"/>
</dbReference>
<organism evidence="2 3">
    <name type="scientific">Periplaneta americana</name>
    <name type="common">American cockroach</name>
    <name type="synonym">Blatta americana</name>
    <dbReference type="NCBI Taxonomy" id="6978"/>
    <lineage>
        <taxon>Eukaryota</taxon>
        <taxon>Metazoa</taxon>
        <taxon>Ecdysozoa</taxon>
        <taxon>Arthropoda</taxon>
        <taxon>Hexapoda</taxon>
        <taxon>Insecta</taxon>
        <taxon>Pterygota</taxon>
        <taxon>Neoptera</taxon>
        <taxon>Polyneoptera</taxon>
        <taxon>Dictyoptera</taxon>
        <taxon>Blattodea</taxon>
        <taxon>Blattoidea</taxon>
        <taxon>Blattidae</taxon>
        <taxon>Blattinae</taxon>
        <taxon>Periplaneta</taxon>
    </lineage>
</organism>
<reference evidence="2 3" key="1">
    <citation type="journal article" date="2022" name="Allergy">
        <title>Genome assembly and annotation of Periplaneta americana reveal a comprehensive cockroach allergen profile.</title>
        <authorList>
            <person name="Wang L."/>
            <person name="Xiong Q."/>
            <person name="Saelim N."/>
            <person name="Wang L."/>
            <person name="Nong W."/>
            <person name="Wan A.T."/>
            <person name="Shi M."/>
            <person name="Liu X."/>
            <person name="Cao Q."/>
            <person name="Hui J.H.L."/>
            <person name="Sookrung N."/>
            <person name="Leung T.F."/>
            <person name="Tungtrongchitr A."/>
            <person name="Tsui S.K.W."/>
        </authorList>
    </citation>
    <scope>NUCLEOTIDE SEQUENCE [LARGE SCALE GENOMIC DNA]</scope>
    <source>
        <strain evidence="2">PWHHKU_190912</strain>
    </source>
</reference>
<dbReference type="InterPro" id="IPR002213">
    <property type="entry name" value="UDP_glucos_trans"/>
</dbReference>
<dbReference type="Proteomes" id="UP001148838">
    <property type="component" value="Unassembled WGS sequence"/>
</dbReference>
<keyword evidence="1" id="KW-0808">Transferase</keyword>
<proteinExistence type="predicted"/>
<evidence type="ECO:0000313" key="3">
    <source>
        <dbReference type="Proteomes" id="UP001148838"/>
    </source>
</evidence>